<dbReference type="GO" id="GO:0000956">
    <property type="term" value="P:nuclear-transcribed mRNA catabolic process"/>
    <property type="evidence" value="ECO:0007669"/>
    <property type="project" value="TreeGrafter"/>
</dbReference>
<dbReference type="AlphaFoldDB" id="A0AAV4RHB3"/>
<dbReference type="GO" id="GO:0005634">
    <property type="term" value="C:nucleus"/>
    <property type="evidence" value="ECO:0007669"/>
    <property type="project" value="UniProtKB-SubCell"/>
</dbReference>
<dbReference type="PANTHER" id="PTHR12395:SF9">
    <property type="entry name" value="DECAPPING AND EXORIBONUCLEASE PROTEIN"/>
    <property type="match status" value="1"/>
</dbReference>
<evidence type="ECO:0000256" key="1">
    <source>
        <dbReference type="ARBA" id="ARBA00006562"/>
    </source>
</evidence>
<dbReference type="GO" id="GO:0003723">
    <property type="term" value="F:RNA binding"/>
    <property type="evidence" value="ECO:0007669"/>
    <property type="project" value="UniProtKB-KW"/>
</dbReference>
<accession>A0AAV4RHB3</accession>
<keyword evidence="2" id="KW-0479">Metal-binding</keyword>
<evidence type="ECO:0000259" key="3">
    <source>
        <dbReference type="Pfam" id="PF08652"/>
    </source>
</evidence>
<comment type="cofactor">
    <cofactor evidence="2">
        <name>a divalent metal cation</name>
        <dbReference type="ChEBI" id="CHEBI:60240"/>
    </cofactor>
</comment>
<comment type="subcellular location">
    <subcellularLocation>
        <location evidence="2">Nucleus</location>
    </subcellularLocation>
</comment>
<comment type="function">
    <text evidence="2">Decapping enzyme for NAD-capped RNAs: specifically hydrolyzes the nicotinamide adenine dinucleotide (NAD) cap from a subset of RNAs by removing the entire NAD moiety from the 5'-end of an NAD-capped RNA.</text>
</comment>
<name>A0AAV4RHB3_CAEEX</name>
<dbReference type="Proteomes" id="UP001054945">
    <property type="component" value="Unassembled WGS sequence"/>
</dbReference>
<dbReference type="GO" id="GO:0046872">
    <property type="term" value="F:metal ion binding"/>
    <property type="evidence" value="ECO:0007669"/>
    <property type="project" value="UniProtKB-KW"/>
</dbReference>
<keyword evidence="2" id="KW-0540">Nuclease</keyword>
<dbReference type="GO" id="GO:0005829">
    <property type="term" value="C:cytosol"/>
    <property type="evidence" value="ECO:0007669"/>
    <property type="project" value="TreeGrafter"/>
</dbReference>
<protein>
    <recommendedName>
        <fullName evidence="2">Decapping nuclease</fullName>
        <ecNumber evidence="2">3.6.1.-</ecNumber>
    </recommendedName>
</protein>
<dbReference type="EC" id="3.6.1.-" evidence="2"/>
<comment type="caution">
    <text evidence="4">The sequence shown here is derived from an EMBL/GenBank/DDBJ whole genome shotgun (WGS) entry which is preliminary data.</text>
</comment>
<dbReference type="GO" id="GO:0000166">
    <property type="term" value="F:nucleotide binding"/>
    <property type="evidence" value="ECO:0007669"/>
    <property type="project" value="UniProtKB-KW"/>
</dbReference>
<dbReference type="GO" id="GO:0004518">
    <property type="term" value="F:nuclease activity"/>
    <property type="evidence" value="ECO:0007669"/>
    <property type="project" value="UniProtKB-KW"/>
</dbReference>
<keyword evidence="2" id="KW-0378">Hydrolase</keyword>
<reference evidence="4 5" key="1">
    <citation type="submission" date="2021-06" db="EMBL/GenBank/DDBJ databases">
        <title>Caerostris extrusa draft genome.</title>
        <authorList>
            <person name="Kono N."/>
            <person name="Arakawa K."/>
        </authorList>
    </citation>
    <scope>NUCLEOTIDE SEQUENCE [LARGE SCALE GENOMIC DNA]</scope>
</reference>
<dbReference type="GO" id="GO:0034353">
    <property type="term" value="F:mRNA 5'-diphosphatase activity"/>
    <property type="evidence" value="ECO:0007669"/>
    <property type="project" value="TreeGrafter"/>
</dbReference>
<comment type="similarity">
    <text evidence="1 2">Belongs to the DXO/Dom3Z family.</text>
</comment>
<dbReference type="GO" id="GO:0110155">
    <property type="term" value="P:NAD-cap decapping"/>
    <property type="evidence" value="ECO:0007669"/>
    <property type="project" value="TreeGrafter"/>
</dbReference>
<proteinExistence type="inferred from homology"/>
<gene>
    <name evidence="4" type="primary">rai1</name>
    <name evidence="4" type="ORF">CEXT_295281</name>
</gene>
<evidence type="ECO:0000313" key="5">
    <source>
        <dbReference type="Proteomes" id="UP001054945"/>
    </source>
</evidence>
<dbReference type="PANTHER" id="PTHR12395">
    <property type="entry name" value="DOM-3 RELATED"/>
    <property type="match status" value="1"/>
</dbReference>
<evidence type="ECO:0000256" key="2">
    <source>
        <dbReference type="RuleBase" id="RU367113"/>
    </source>
</evidence>
<keyword evidence="2" id="KW-0539">Nucleus</keyword>
<dbReference type="InterPro" id="IPR039039">
    <property type="entry name" value="RAI1-like_fam"/>
</dbReference>
<dbReference type="EMBL" id="BPLR01007962">
    <property type="protein sequence ID" value="GIY21105.1"/>
    <property type="molecule type" value="Genomic_DNA"/>
</dbReference>
<keyword evidence="5" id="KW-1185">Reference proteome</keyword>
<dbReference type="InterPro" id="IPR013961">
    <property type="entry name" value="RAI1"/>
</dbReference>
<dbReference type="Pfam" id="PF08652">
    <property type="entry name" value="RAI1"/>
    <property type="match status" value="1"/>
</dbReference>
<keyword evidence="2" id="KW-0694">RNA-binding</keyword>
<organism evidence="4 5">
    <name type="scientific">Caerostris extrusa</name>
    <name type="common">Bark spider</name>
    <name type="synonym">Caerostris bankana</name>
    <dbReference type="NCBI Taxonomy" id="172846"/>
    <lineage>
        <taxon>Eukaryota</taxon>
        <taxon>Metazoa</taxon>
        <taxon>Ecdysozoa</taxon>
        <taxon>Arthropoda</taxon>
        <taxon>Chelicerata</taxon>
        <taxon>Arachnida</taxon>
        <taxon>Araneae</taxon>
        <taxon>Araneomorphae</taxon>
        <taxon>Entelegynae</taxon>
        <taxon>Araneoidea</taxon>
        <taxon>Araneidae</taxon>
        <taxon>Caerostris</taxon>
    </lineage>
</organism>
<evidence type="ECO:0000313" key="4">
    <source>
        <dbReference type="EMBL" id="GIY21105.1"/>
    </source>
</evidence>
<sequence length="325" mass="37486">MNFQFKSAREYAGALPTFNTSEIGFFSTDAEERFWDDNRQMKYIILPSNKNNVFMDLNEGYDDEIKKVFDKSEDTLYLWILKHQKEVCDNFRIPNSDKPHIDFVCYRGLLKTIGSTIYEKKQDWLICATKFNSVIYLCDFRTEDKIENLSKLTERDKLMIFWGMKFEKYMSANAPDSKPKSSEPVNGREKYFTVLKGRLGEHTLLYSAEVDGKDPLADANKPPTECYLELKTSKMYQDAAATDNEYRKFCTLKMRTWWLQSYLAGIPKVVCGFRDDLGIVRKLGIIPVADMPNKSMGSLSPSSPLNAISSFLDHVKKCVIKEAPT</sequence>
<keyword evidence="2" id="KW-0547">Nucleotide-binding</keyword>
<feature type="domain" description="RAI1-like" evidence="3">
    <location>
        <begin position="21"/>
        <end position="319"/>
    </location>
</feature>